<dbReference type="AlphaFoldDB" id="K2G5H0"/>
<name>K2G5H0_9BACT</name>
<proteinExistence type="predicted"/>
<comment type="caution">
    <text evidence="1">The sequence shown here is derived from an EMBL/GenBank/DDBJ whole genome shotgun (WGS) entry which is preliminary data.</text>
</comment>
<evidence type="ECO:0000313" key="1">
    <source>
        <dbReference type="EMBL" id="EKE29522.1"/>
    </source>
</evidence>
<accession>K2G5H0</accession>
<gene>
    <name evidence="1" type="ORF">ACD_2C00156G0012</name>
</gene>
<reference evidence="1" key="1">
    <citation type="journal article" date="2012" name="Science">
        <title>Fermentation, hydrogen, and sulfur metabolism in multiple uncultivated bacterial phyla.</title>
        <authorList>
            <person name="Wrighton K.C."/>
            <person name="Thomas B.C."/>
            <person name="Sharon I."/>
            <person name="Miller C.S."/>
            <person name="Castelle C.J."/>
            <person name="VerBerkmoes N.C."/>
            <person name="Wilkins M.J."/>
            <person name="Hettich R.L."/>
            <person name="Lipton M.S."/>
            <person name="Williams K.H."/>
            <person name="Long P.E."/>
            <person name="Banfield J.F."/>
        </authorList>
    </citation>
    <scope>NUCLEOTIDE SEQUENCE [LARGE SCALE GENOMIC DNA]</scope>
</reference>
<dbReference type="EMBL" id="AMFJ01000156">
    <property type="protein sequence ID" value="EKE29522.1"/>
    <property type="molecule type" value="Genomic_DNA"/>
</dbReference>
<organism evidence="1">
    <name type="scientific">uncultured bacterium</name>
    <name type="common">gcode 4</name>
    <dbReference type="NCBI Taxonomy" id="1234023"/>
    <lineage>
        <taxon>Bacteria</taxon>
        <taxon>environmental samples</taxon>
    </lineage>
</organism>
<sequence length="261" mass="31185">MDARTLRRDAIDNIREALIRSWNPDQESFNELAQKLKKGGDLNPWTLFPVVSAIRKAVQDRIDPEWLFGKWISKTAIRIPRAIILADKLSLNKELLVQMDDCIYTLNERALFFFKDKVFYCDVSRCNPEDFPIGTNENSIGRMKSFLENKKSDKDPVAFLDDLMHQSKLFIFENEWDEPRKFDYDEEDKFFAIEDVWEFQKEIANRLDWLLWLQTASEEEILNELNTNYEALRWLIEMKDGSWDEIMNMWKARILRLINRN</sequence>
<protein>
    <submittedName>
        <fullName evidence="1">Uncharacterized protein</fullName>
    </submittedName>
</protein>